<evidence type="ECO:0000313" key="1">
    <source>
        <dbReference type="EMBL" id="WOL02601.1"/>
    </source>
</evidence>
<evidence type="ECO:0000313" key="2">
    <source>
        <dbReference type="Proteomes" id="UP001327560"/>
    </source>
</evidence>
<sequence>MFSHVRGDAAASGSLYWRGDDEAHLNIDAQQQEKTTAPGKGLDEVCQLDSVLAEMPAWLLTSLSLRVWRRCMRCTFPACLVRLPSFPPCSSQYLQSIILWTV</sequence>
<gene>
    <name evidence="1" type="ORF">Cni_G11320</name>
</gene>
<proteinExistence type="predicted"/>
<accession>A0AAQ3Q817</accession>
<keyword evidence="2" id="KW-1185">Reference proteome</keyword>
<organism evidence="1 2">
    <name type="scientific">Canna indica</name>
    <name type="common">Indian-shot</name>
    <dbReference type="NCBI Taxonomy" id="4628"/>
    <lineage>
        <taxon>Eukaryota</taxon>
        <taxon>Viridiplantae</taxon>
        <taxon>Streptophyta</taxon>
        <taxon>Embryophyta</taxon>
        <taxon>Tracheophyta</taxon>
        <taxon>Spermatophyta</taxon>
        <taxon>Magnoliopsida</taxon>
        <taxon>Liliopsida</taxon>
        <taxon>Zingiberales</taxon>
        <taxon>Cannaceae</taxon>
        <taxon>Canna</taxon>
    </lineage>
</organism>
<dbReference type="AlphaFoldDB" id="A0AAQ3Q817"/>
<protein>
    <submittedName>
        <fullName evidence="1">Uncharacterized protein</fullName>
    </submittedName>
</protein>
<dbReference type="Proteomes" id="UP001327560">
    <property type="component" value="Chromosome 3"/>
</dbReference>
<reference evidence="1 2" key="1">
    <citation type="submission" date="2023-10" db="EMBL/GenBank/DDBJ databases">
        <title>Chromosome-scale genome assembly provides insights into flower coloration mechanisms of Canna indica.</title>
        <authorList>
            <person name="Li C."/>
        </authorList>
    </citation>
    <scope>NUCLEOTIDE SEQUENCE [LARGE SCALE GENOMIC DNA]</scope>
    <source>
        <tissue evidence="1">Flower</tissue>
    </source>
</reference>
<dbReference type="EMBL" id="CP136892">
    <property type="protein sequence ID" value="WOL02601.1"/>
    <property type="molecule type" value="Genomic_DNA"/>
</dbReference>
<name>A0AAQ3Q817_9LILI</name>